<proteinExistence type="predicted"/>
<dbReference type="Proteomes" id="UP001152795">
    <property type="component" value="Unassembled WGS sequence"/>
</dbReference>
<reference evidence="1" key="1">
    <citation type="submission" date="2020-04" db="EMBL/GenBank/DDBJ databases">
        <authorList>
            <person name="Alioto T."/>
            <person name="Alioto T."/>
            <person name="Gomez Garrido J."/>
        </authorList>
    </citation>
    <scope>NUCLEOTIDE SEQUENCE</scope>
    <source>
        <strain evidence="1">A484AB</strain>
    </source>
</reference>
<dbReference type="Gene3D" id="3.30.420.10">
    <property type="entry name" value="Ribonuclease H-like superfamily/Ribonuclease H"/>
    <property type="match status" value="1"/>
</dbReference>
<name>A0A6S7GP97_PARCT</name>
<evidence type="ECO:0000313" key="1">
    <source>
        <dbReference type="EMBL" id="CAB3995354.1"/>
    </source>
</evidence>
<comment type="caution">
    <text evidence="1">The sequence shown here is derived from an EMBL/GenBank/DDBJ whole genome shotgun (WGS) entry which is preliminary data.</text>
</comment>
<dbReference type="SUPFAM" id="SSF53098">
    <property type="entry name" value="Ribonuclease H-like"/>
    <property type="match status" value="1"/>
</dbReference>
<keyword evidence="2" id="KW-1185">Reference proteome</keyword>
<gene>
    <name evidence="1" type="ORF">PACLA_8A035491</name>
</gene>
<dbReference type="InterPro" id="IPR058913">
    <property type="entry name" value="Integrase_dom_put"/>
</dbReference>
<evidence type="ECO:0000313" key="2">
    <source>
        <dbReference type="Proteomes" id="UP001152795"/>
    </source>
</evidence>
<dbReference type="InterPro" id="IPR036397">
    <property type="entry name" value="RNaseH_sf"/>
</dbReference>
<accession>A0A6S7GP97</accession>
<dbReference type="GO" id="GO:0003676">
    <property type="term" value="F:nucleic acid binding"/>
    <property type="evidence" value="ECO:0007669"/>
    <property type="project" value="InterPro"/>
</dbReference>
<dbReference type="PANTHER" id="PTHR46791:SF4">
    <property type="match status" value="1"/>
</dbReference>
<dbReference type="OrthoDB" id="5981463at2759"/>
<dbReference type="EMBL" id="CACRXK020002647">
    <property type="protein sequence ID" value="CAB3995354.1"/>
    <property type="molecule type" value="Genomic_DNA"/>
</dbReference>
<protein>
    <submittedName>
        <fullName evidence="1">Uncharacterized protein LOC105924141</fullName>
    </submittedName>
</protein>
<dbReference type="AlphaFoldDB" id="A0A6S7GP97"/>
<dbReference type="PROSITE" id="PS50994">
    <property type="entry name" value="INTEGRASE"/>
    <property type="match status" value="1"/>
</dbReference>
<dbReference type="InterPro" id="IPR012337">
    <property type="entry name" value="RNaseH-like_sf"/>
</dbReference>
<dbReference type="GO" id="GO:0015074">
    <property type="term" value="P:DNA integration"/>
    <property type="evidence" value="ECO:0007669"/>
    <property type="project" value="InterPro"/>
</dbReference>
<sequence>MNIVEYLRRRLHDYYTALSIIVMHCIEQNICNEIVVMLREILHRLFASLERYNELCDFNFDGDDASEISSNLSFSEERTHEPGRPRINVSPDTLVDLYNLHNSWSIVSRQTGVSYRTLLRRRHEYGLQVANTVGPRNTYTEIGEEQLCNAVRDILRTIPDAGETYVIGALRSRGIHIQRWRVRNAIQTVDPISRALRRTFAVVRRVYNVRCPNALWHIDGHHKLIRWRCVIHGGIDGFSRCIVFLRCSNNNKADTVLSLFINGVRNFGLPSRVRSDYGTENYFVARYMLEHPARGVNRGSMITGRSVHNQRIERLWLEVKKLVVTYYRNIFYYLEQCQLFDPLDEIAMYALHYVYCPRINRALAKLMNSWNNHPMSTMNNRSPLQLWHSGFHAANTNYSEVQGVLDDTNQDWDEYGIDGDGPIPDADDVVEVPETHLTLTEAQLNQLQMLVDPLANDDNHGINLYNMTIGIFRDWSGSDLGV</sequence>
<dbReference type="Pfam" id="PF24764">
    <property type="entry name" value="rva_4"/>
    <property type="match status" value="1"/>
</dbReference>
<organism evidence="1 2">
    <name type="scientific">Paramuricea clavata</name>
    <name type="common">Red gorgonian</name>
    <name type="synonym">Violescent sea-whip</name>
    <dbReference type="NCBI Taxonomy" id="317549"/>
    <lineage>
        <taxon>Eukaryota</taxon>
        <taxon>Metazoa</taxon>
        <taxon>Cnidaria</taxon>
        <taxon>Anthozoa</taxon>
        <taxon>Octocorallia</taxon>
        <taxon>Malacalcyonacea</taxon>
        <taxon>Plexauridae</taxon>
        <taxon>Paramuricea</taxon>
    </lineage>
</organism>
<dbReference type="PANTHER" id="PTHR46791">
    <property type="entry name" value="EXPRESSED PROTEIN"/>
    <property type="match status" value="1"/>
</dbReference>
<dbReference type="InterPro" id="IPR001584">
    <property type="entry name" value="Integrase_cat-core"/>
</dbReference>